<dbReference type="SUPFAM" id="SSF57535">
    <property type="entry name" value="Complement control module/SCR domain"/>
    <property type="match status" value="2"/>
</dbReference>
<dbReference type="InterPro" id="IPR035976">
    <property type="entry name" value="Sushi/SCR/CCP_sf"/>
</dbReference>
<keyword evidence="5 6" id="KW-1015">Disulfide bond</keyword>
<dbReference type="SMART" id="SM00032">
    <property type="entry name" value="CCP"/>
    <property type="match status" value="2"/>
</dbReference>
<keyword evidence="9" id="KW-1185">Reference proteome</keyword>
<evidence type="ECO:0000256" key="3">
    <source>
        <dbReference type="ARBA" id="ARBA00022729"/>
    </source>
</evidence>
<sequence length="166" mass="18973">TFTALRCPPPPRILHGKHIGEDFTYRNGQYVNYSCDPGYVLRGPSSIYCTTSGEWSFPVPHCDVACKDPVVEHGIKLSGLQTAYKYGSNVTFECKIGYFMIGSYFIQCSKNSTWYPEIPSCKKSNKYNVNFKSLTKCFSRCSICIIEIPSSHYTFINLLFQFYLQM</sequence>
<evidence type="ECO:0000313" key="9">
    <source>
        <dbReference type="Proteomes" id="UP000694421"/>
    </source>
</evidence>
<feature type="domain" description="Sushi" evidence="7">
    <location>
        <begin position="65"/>
        <end position="123"/>
    </location>
</feature>
<reference evidence="8" key="2">
    <citation type="submission" date="2025-09" db="UniProtKB">
        <authorList>
            <consortium name="Ensembl"/>
        </authorList>
    </citation>
    <scope>IDENTIFICATION</scope>
</reference>
<accession>A0A8D0BFD1</accession>
<dbReference type="Proteomes" id="UP000694421">
    <property type="component" value="Unplaced"/>
</dbReference>
<dbReference type="PROSITE" id="PS50923">
    <property type="entry name" value="SUSHI"/>
    <property type="match status" value="2"/>
</dbReference>
<name>A0A8D0BFD1_SALMN</name>
<keyword evidence="3" id="KW-0732">Signal</keyword>
<reference evidence="8" key="1">
    <citation type="submission" date="2025-08" db="UniProtKB">
        <authorList>
            <consortium name="Ensembl"/>
        </authorList>
    </citation>
    <scope>IDENTIFICATION</scope>
</reference>
<evidence type="ECO:0000256" key="1">
    <source>
        <dbReference type="ARBA" id="ARBA00004328"/>
    </source>
</evidence>
<dbReference type="CDD" id="cd00033">
    <property type="entry name" value="CCP"/>
    <property type="match status" value="2"/>
</dbReference>
<proteinExistence type="predicted"/>
<keyword evidence="4" id="KW-0677">Repeat</keyword>
<evidence type="ECO:0000256" key="2">
    <source>
        <dbReference type="ARBA" id="ARBA00022659"/>
    </source>
</evidence>
<keyword evidence="2 6" id="KW-0768">Sushi</keyword>
<feature type="disulfide bond" evidence="6">
    <location>
        <begin position="94"/>
        <end position="121"/>
    </location>
</feature>
<feature type="disulfide bond" evidence="6">
    <location>
        <begin position="35"/>
        <end position="62"/>
    </location>
</feature>
<dbReference type="GeneTree" id="ENSGT00940000164219"/>
<evidence type="ECO:0000259" key="7">
    <source>
        <dbReference type="PROSITE" id="PS50923"/>
    </source>
</evidence>
<dbReference type="InterPro" id="IPR051503">
    <property type="entry name" value="ComplSys_Reg/VirEntry_Med"/>
</dbReference>
<dbReference type="Pfam" id="PF00084">
    <property type="entry name" value="Sushi"/>
    <property type="match status" value="2"/>
</dbReference>
<evidence type="ECO:0000256" key="6">
    <source>
        <dbReference type="PROSITE-ProRule" id="PRU00302"/>
    </source>
</evidence>
<dbReference type="OMA" id="NLECEEG"/>
<evidence type="ECO:0000256" key="4">
    <source>
        <dbReference type="ARBA" id="ARBA00022737"/>
    </source>
</evidence>
<comment type="caution">
    <text evidence="6">Lacks conserved residue(s) required for the propagation of feature annotation.</text>
</comment>
<dbReference type="Ensembl" id="ENSSMRT00000008720.1">
    <property type="protein sequence ID" value="ENSSMRP00000007450.1"/>
    <property type="gene ID" value="ENSSMRG00000005983.1"/>
</dbReference>
<feature type="domain" description="Sushi" evidence="7">
    <location>
        <begin position="5"/>
        <end position="64"/>
    </location>
</feature>
<protein>
    <recommendedName>
        <fullName evidence="7">Sushi domain-containing protein</fullName>
    </recommendedName>
</protein>
<dbReference type="PANTHER" id="PTHR45785:SF2">
    <property type="entry name" value="COMPLEMENT FACTOR H-RELATED"/>
    <property type="match status" value="1"/>
</dbReference>
<comment type="subcellular location">
    <subcellularLocation>
        <location evidence="1">Virion</location>
    </subcellularLocation>
</comment>
<evidence type="ECO:0000256" key="5">
    <source>
        <dbReference type="ARBA" id="ARBA00023157"/>
    </source>
</evidence>
<dbReference type="InterPro" id="IPR000436">
    <property type="entry name" value="Sushi_SCR_CCP_dom"/>
</dbReference>
<evidence type="ECO:0000313" key="8">
    <source>
        <dbReference type="Ensembl" id="ENSSMRP00000007450.1"/>
    </source>
</evidence>
<dbReference type="Gene3D" id="2.10.70.10">
    <property type="entry name" value="Complement Module, domain 1"/>
    <property type="match status" value="2"/>
</dbReference>
<dbReference type="AlphaFoldDB" id="A0A8D0BFD1"/>
<organism evidence="8 9">
    <name type="scientific">Salvator merianae</name>
    <name type="common">Argentine black and white tegu</name>
    <name type="synonym">Tupinambis merianae</name>
    <dbReference type="NCBI Taxonomy" id="96440"/>
    <lineage>
        <taxon>Eukaryota</taxon>
        <taxon>Metazoa</taxon>
        <taxon>Chordata</taxon>
        <taxon>Craniata</taxon>
        <taxon>Vertebrata</taxon>
        <taxon>Euteleostomi</taxon>
        <taxon>Lepidosauria</taxon>
        <taxon>Squamata</taxon>
        <taxon>Bifurcata</taxon>
        <taxon>Unidentata</taxon>
        <taxon>Episquamata</taxon>
        <taxon>Laterata</taxon>
        <taxon>Teiioidea</taxon>
        <taxon>Teiidae</taxon>
        <taxon>Salvator</taxon>
    </lineage>
</organism>
<dbReference type="FunFam" id="2.10.70.10:FF:000014">
    <property type="entry name" value="Membrane cofactor protein"/>
    <property type="match status" value="2"/>
</dbReference>
<dbReference type="PANTHER" id="PTHR45785">
    <property type="entry name" value="COMPLEMENT FACTOR H-RELATED"/>
    <property type="match status" value="1"/>
</dbReference>